<name>A0ABQ4IJ42_9ACTN</name>
<protein>
    <recommendedName>
        <fullName evidence="3">Calcineurin-like phosphoesterase domain-containing protein</fullName>
    </recommendedName>
</protein>
<dbReference type="Proteomes" id="UP000647860">
    <property type="component" value="Unassembled WGS sequence"/>
</dbReference>
<dbReference type="EMBL" id="BOPA01000034">
    <property type="protein sequence ID" value="GIJ17920.1"/>
    <property type="molecule type" value="Genomic_DNA"/>
</dbReference>
<reference evidence="1 2" key="1">
    <citation type="submission" date="2021-01" db="EMBL/GenBank/DDBJ databases">
        <title>Whole genome shotgun sequence of Verrucosispora gifhornensis NBRC 16317.</title>
        <authorList>
            <person name="Komaki H."/>
            <person name="Tamura T."/>
        </authorList>
    </citation>
    <scope>NUCLEOTIDE SEQUENCE [LARGE SCALE GENOMIC DNA]</scope>
    <source>
        <strain evidence="1 2">NBRC 16317</strain>
    </source>
</reference>
<dbReference type="InterPro" id="IPR029052">
    <property type="entry name" value="Metallo-depent_PP-like"/>
</dbReference>
<comment type="caution">
    <text evidence="1">The sequence shown here is derived from an EMBL/GenBank/DDBJ whole genome shotgun (WGS) entry which is preliminary data.</text>
</comment>
<proteinExistence type="predicted"/>
<evidence type="ECO:0000313" key="2">
    <source>
        <dbReference type="Proteomes" id="UP000647860"/>
    </source>
</evidence>
<dbReference type="SUPFAM" id="SSF56300">
    <property type="entry name" value="Metallo-dependent phosphatases"/>
    <property type="match status" value="1"/>
</dbReference>
<gene>
    <name evidence="1" type="ORF">Vgi01_46040</name>
</gene>
<accession>A0ABQ4IJ42</accession>
<keyword evidence="2" id="KW-1185">Reference proteome</keyword>
<dbReference type="RefSeq" id="WP_204292319.1">
    <property type="nucleotide sequence ID" value="NZ_BAAAGZ010000074.1"/>
</dbReference>
<dbReference type="Gene3D" id="3.60.21.10">
    <property type="match status" value="1"/>
</dbReference>
<organism evidence="1 2">
    <name type="scientific">Micromonospora gifhornensis</name>
    <dbReference type="NCBI Taxonomy" id="84594"/>
    <lineage>
        <taxon>Bacteria</taxon>
        <taxon>Bacillati</taxon>
        <taxon>Actinomycetota</taxon>
        <taxon>Actinomycetes</taxon>
        <taxon>Micromonosporales</taxon>
        <taxon>Micromonosporaceae</taxon>
        <taxon>Micromonospora</taxon>
    </lineage>
</organism>
<evidence type="ECO:0000313" key="1">
    <source>
        <dbReference type="EMBL" id="GIJ17920.1"/>
    </source>
</evidence>
<evidence type="ECO:0008006" key="3">
    <source>
        <dbReference type="Google" id="ProtNLM"/>
    </source>
</evidence>
<sequence length="330" mass="35316">MDLMIVAGVHLDRAWSQLGGPYGVTLRQWSREVLARVVDEAHRRNVGTLVIAGDLLDRATAVPATVDYAAKVLGAFRGDILIAPGRSDWIGGPGPYGFQDWSPNTYIWSAAEYEPSPTVPLVWASAWTSPVGYSPRVPDAAGPRMLVRAEMGEADLHRLSTRHDDLHVTTGTVMTEKILTIPDLVHDPRAAGGYALIVDGDDPNRPAERVDLPAQPGRLVEIDVTRLQTTDALAASIDSALKAEGPLLLRLTGTLAPPVLLPGFGGPELPPGVVVDLDPLIYGRTTPDSSDRGARAEFLRAMADIRTNELERHQSTALGLAALDANTQGA</sequence>